<dbReference type="Gene3D" id="3.40.50.2000">
    <property type="entry name" value="Glycogen Phosphorylase B"/>
    <property type="match status" value="1"/>
</dbReference>
<dbReference type="SUPFAM" id="SSF53756">
    <property type="entry name" value="UDP-Glycosyltransferase/glycogen phosphorylase"/>
    <property type="match status" value="1"/>
</dbReference>
<organism evidence="1 2">
    <name type="scientific">Sorangium cellulosum</name>
    <name type="common">Polyangium cellulosum</name>
    <dbReference type="NCBI Taxonomy" id="56"/>
    <lineage>
        <taxon>Bacteria</taxon>
        <taxon>Pseudomonadati</taxon>
        <taxon>Myxococcota</taxon>
        <taxon>Polyangia</taxon>
        <taxon>Polyangiales</taxon>
        <taxon>Polyangiaceae</taxon>
        <taxon>Sorangium</taxon>
    </lineage>
</organism>
<name>A0A150NYH6_SORCE</name>
<evidence type="ECO:0000313" key="2">
    <source>
        <dbReference type="Proteomes" id="UP000075604"/>
    </source>
</evidence>
<dbReference type="Proteomes" id="UP000075604">
    <property type="component" value="Unassembled WGS sequence"/>
</dbReference>
<reference evidence="1 2" key="1">
    <citation type="submission" date="2014-02" db="EMBL/GenBank/DDBJ databases">
        <title>The small core and large imbalanced accessory genome model reveals a collaborative survival strategy of Sorangium cellulosum strains in nature.</title>
        <authorList>
            <person name="Han K."/>
            <person name="Peng R."/>
            <person name="Blom J."/>
            <person name="Li Y.-Z."/>
        </authorList>
    </citation>
    <scope>NUCLEOTIDE SEQUENCE [LARGE SCALE GENOMIC DNA]</scope>
    <source>
        <strain evidence="1 2">So0157-18</strain>
    </source>
</reference>
<gene>
    <name evidence="1" type="ORF">BE04_47260</name>
</gene>
<proteinExistence type="predicted"/>
<dbReference type="EMBL" id="JELX01004583">
    <property type="protein sequence ID" value="KYF46945.1"/>
    <property type="molecule type" value="Genomic_DNA"/>
</dbReference>
<evidence type="ECO:0008006" key="3">
    <source>
        <dbReference type="Google" id="ProtNLM"/>
    </source>
</evidence>
<accession>A0A150NYH6</accession>
<evidence type="ECO:0000313" key="1">
    <source>
        <dbReference type="EMBL" id="KYF46945.1"/>
    </source>
</evidence>
<protein>
    <recommendedName>
        <fullName evidence="3">Lipid-A-disaccharide synthase</fullName>
    </recommendedName>
</protein>
<dbReference type="AlphaFoldDB" id="A0A150NYH6"/>
<comment type="caution">
    <text evidence="1">The sequence shown here is derived from an EMBL/GenBank/DDBJ whole genome shotgun (WGS) entry which is preliminary data.</text>
</comment>
<sequence length="362" mass="38840">MAYGSSSALLAILEHVDAEAVALVRDVTAELLGADPAITRTIAVDVKDPDAVARALEGEHFDAALVVSNLANIEVYRRRGLAIFFVDILYWYSARKDHAVWTAAQRGYAQAFPGVRDRVEALPPAVRPVVVGPLIRTMPPRSKAPQGTLINLGGVRSRFIDPGRAPMFLEWVARILHEVEPLLPPGPILIAAGSDACAVLGPILPPRAKAMSLPQPAYLQALVDAALFLTAPGLNAVFEALWLDVPVVFLPPQNATQVLQLARYEAVELVPPGINLPGLVPALDLPERIDDEGAYTERVLAALQTALRSGAVLEAAARHVAMQIREVTGREAARRGFRSSLGAPGGAAIASDIHRFWREHAP</sequence>